<dbReference type="OMA" id="PAVENTW"/>
<dbReference type="EMBL" id="KN817562">
    <property type="protein sequence ID" value="KJA20915.1"/>
    <property type="molecule type" value="Genomic_DNA"/>
</dbReference>
<gene>
    <name evidence="1" type="ORF">HYPSUDRAFT_42508</name>
</gene>
<evidence type="ECO:0000313" key="2">
    <source>
        <dbReference type="Proteomes" id="UP000054270"/>
    </source>
</evidence>
<dbReference type="Proteomes" id="UP000054270">
    <property type="component" value="Unassembled WGS sequence"/>
</dbReference>
<organism evidence="1 2">
    <name type="scientific">Hypholoma sublateritium (strain FD-334 SS-4)</name>
    <dbReference type="NCBI Taxonomy" id="945553"/>
    <lineage>
        <taxon>Eukaryota</taxon>
        <taxon>Fungi</taxon>
        <taxon>Dikarya</taxon>
        <taxon>Basidiomycota</taxon>
        <taxon>Agaricomycotina</taxon>
        <taxon>Agaricomycetes</taxon>
        <taxon>Agaricomycetidae</taxon>
        <taxon>Agaricales</taxon>
        <taxon>Agaricineae</taxon>
        <taxon>Strophariaceae</taxon>
        <taxon>Hypholoma</taxon>
    </lineage>
</organism>
<protein>
    <submittedName>
        <fullName evidence="1">Uncharacterized protein</fullName>
    </submittedName>
</protein>
<dbReference type="AlphaFoldDB" id="A0A0D2PLY3"/>
<name>A0A0D2PLY3_HYPSF</name>
<accession>A0A0D2PLY3</accession>
<dbReference type="OrthoDB" id="3041043at2759"/>
<proteinExistence type="predicted"/>
<reference evidence="2" key="1">
    <citation type="submission" date="2014-04" db="EMBL/GenBank/DDBJ databases">
        <title>Evolutionary Origins and Diversification of the Mycorrhizal Mutualists.</title>
        <authorList>
            <consortium name="DOE Joint Genome Institute"/>
            <consortium name="Mycorrhizal Genomics Consortium"/>
            <person name="Kohler A."/>
            <person name="Kuo A."/>
            <person name="Nagy L.G."/>
            <person name="Floudas D."/>
            <person name="Copeland A."/>
            <person name="Barry K.W."/>
            <person name="Cichocki N."/>
            <person name="Veneault-Fourrey C."/>
            <person name="LaButti K."/>
            <person name="Lindquist E.A."/>
            <person name="Lipzen A."/>
            <person name="Lundell T."/>
            <person name="Morin E."/>
            <person name="Murat C."/>
            <person name="Riley R."/>
            <person name="Ohm R."/>
            <person name="Sun H."/>
            <person name="Tunlid A."/>
            <person name="Henrissat B."/>
            <person name="Grigoriev I.V."/>
            <person name="Hibbett D.S."/>
            <person name="Martin F."/>
        </authorList>
    </citation>
    <scope>NUCLEOTIDE SEQUENCE [LARGE SCALE GENOMIC DNA]</scope>
    <source>
        <strain evidence="2">FD-334 SS-4</strain>
    </source>
</reference>
<evidence type="ECO:0000313" key="1">
    <source>
        <dbReference type="EMBL" id="KJA20915.1"/>
    </source>
</evidence>
<keyword evidence="2" id="KW-1185">Reference proteome</keyword>
<sequence length="351" mass="40372">MDIFALPSTTDDAILDHLSPAELYKYARTCSAVHQTVAAYIRRKFQLGALLGRYFSTAEILEFRCLQFNTGMLISGSTALQFFNRTVYEDADLDLYVEHRLRKPIAIWLAHIGYKYAPHHKPEFPTLDGALSVTDSELGNTGVNVSSNERPEYREAVMVLTFEKHAPYRKVQVITSRSNPISNVLRFHSTCVMNIITHNMAYSFFPRATFEDRRRSLKVTPRGFETTTLKPLAKYKARGWEIVDQITRDDFDGPNAVFSHGPRRVGDARCWTMRILPDIGLPDGFIESNAWETQYTVNLVANMRFYSVYSRTHLRAGYIIPPDTRLVDWIKEITKEAIAQWVPRMDRYANI</sequence>